<sequence length="168" mass="19941">METLSTKNTDKKLFERDIQDILPERAVYAKKDEVAHTTGRMKEIYDNILYCIENKMIYLDPTINLNKFSLLLCTNTTYLSKVINICFKCNLKTLLNKHRIEYAKELLKKEQCDLRNLPQRCGFASRSSFYAAFMKYEHIAPMDFRAHYMSIEIRKKIDMEIDNLLTNY</sequence>
<dbReference type="GO" id="GO:0043565">
    <property type="term" value="F:sequence-specific DNA binding"/>
    <property type="evidence" value="ECO:0007669"/>
    <property type="project" value="InterPro"/>
</dbReference>
<comment type="caution">
    <text evidence="5">The sequence shown here is derived from an EMBL/GenBank/DDBJ whole genome shotgun (WGS) entry which is preliminary data.</text>
</comment>
<dbReference type="InterPro" id="IPR018060">
    <property type="entry name" value="HTH_AraC"/>
</dbReference>
<dbReference type="AlphaFoldDB" id="A0A412ILH3"/>
<reference evidence="5 6" key="1">
    <citation type="submission" date="2018-08" db="EMBL/GenBank/DDBJ databases">
        <title>A genome reference for cultivated species of the human gut microbiota.</title>
        <authorList>
            <person name="Zou Y."/>
            <person name="Xue W."/>
            <person name="Luo G."/>
        </authorList>
    </citation>
    <scope>NUCLEOTIDE SEQUENCE [LARGE SCALE GENOMIC DNA]</scope>
    <source>
        <strain evidence="5 6">AF22-3AC</strain>
    </source>
</reference>
<gene>
    <name evidence="5" type="ORF">DWX97_06225</name>
</gene>
<name>A0A412ILH3_9BACE</name>
<evidence type="ECO:0000313" key="5">
    <source>
        <dbReference type="EMBL" id="RGS38571.1"/>
    </source>
</evidence>
<dbReference type="RefSeq" id="WP_118402057.1">
    <property type="nucleotide sequence ID" value="NZ_JADNFX010000001.1"/>
</dbReference>
<dbReference type="PANTHER" id="PTHR43280">
    <property type="entry name" value="ARAC-FAMILY TRANSCRIPTIONAL REGULATOR"/>
    <property type="match status" value="1"/>
</dbReference>
<dbReference type="Pfam" id="PF12833">
    <property type="entry name" value="HTH_18"/>
    <property type="match status" value="1"/>
</dbReference>
<dbReference type="Gene3D" id="1.10.10.60">
    <property type="entry name" value="Homeodomain-like"/>
    <property type="match status" value="1"/>
</dbReference>
<feature type="domain" description="HTH araC/xylS-type" evidence="4">
    <location>
        <begin position="46"/>
        <end position="147"/>
    </location>
</feature>
<dbReference type="PANTHER" id="PTHR43280:SF29">
    <property type="entry name" value="ARAC-FAMILY TRANSCRIPTIONAL REGULATOR"/>
    <property type="match status" value="1"/>
</dbReference>
<evidence type="ECO:0000256" key="2">
    <source>
        <dbReference type="ARBA" id="ARBA00023125"/>
    </source>
</evidence>
<accession>A0A412ILH3</accession>
<keyword evidence="1" id="KW-0805">Transcription regulation</keyword>
<dbReference type="InterPro" id="IPR009057">
    <property type="entry name" value="Homeodomain-like_sf"/>
</dbReference>
<evidence type="ECO:0000259" key="4">
    <source>
        <dbReference type="PROSITE" id="PS01124"/>
    </source>
</evidence>
<evidence type="ECO:0000313" key="6">
    <source>
        <dbReference type="Proteomes" id="UP000283341"/>
    </source>
</evidence>
<dbReference type="EMBL" id="QRVJ01000003">
    <property type="protein sequence ID" value="RGS38571.1"/>
    <property type="molecule type" value="Genomic_DNA"/>
</dbReference>
<dbReference type="SUPFAM" id="SSF46689">
    <property type="entry name" value="Homeodomain-like"/>
    <property type="match status" value="1"/>
</dbReference>
<evidence type="ECO:0000256" key="3">
    <source>
        <dbReference type="ARBA" id="ARBA00023163"/>
    </source>
</evidence>
<dbReference type="PROSITE" id="PS01124">
    <property type="entry name" value="HTH_ARAC_FAMILY_2"/>
    <property type="match status" value="1"/>
</dbReference>
<organism evidence="5 6">
    <name type="scientific">Bacteroides cellulosilyticus</name>
    <dbReference type="NCBI Taxonomy" id="246787"/>
    <lineage>
        <taxon>Bacteria</taxon>
        <taxon>Pseudomonadati</taxon>
        <taxon>Bacteroidota</taxon>
        <taxon>Bacteroidia</taxon>
        <taxon>Bacteroidales</taxon>
        <taxon>Bacteroidaceae</taxon>
        <taxon>Bacteroides</taxon>
    </lineage>
</organism>
<evidence type="ECO:0000256" key="1">
    <source>
        <dbReference type="ARBA" id="ARBA00023015"/>
    </source>
</evidence>
<protein>
    <submittedName>
        <fullName evidence="5">AraC family transcriptional regulator</fullName>
    </submittedName>
</protein>
<keyword evidence="3" id="KW-0804">Transcription</keyword>
<keyword evidence="2" id="KW-0238">DNA-binding</keyword>
<dbReference type="Proteomes" id="UP000283341">
    <property type="component" value="Unassembled WGS sequence"/>
</dbReference>
<dbReference type="SMART" id="SM00342">
    <property type="entry name" value="HTH_ARAC"/>
    <property type="match status" value="1"/>
</dbReference>
<proteinExistence type="predicted"/>
<dbReference type="GO" id="GO:0003700">
    <property type="term" value="F:DNA-binding transcription factor activity"/>
    <property type="evidence" value="ECO:0007669"/>
    <property type="project" value="InterPro"/>
</dbReference>